<evidence type="ECO:0000313" key="2">
    <source>
        <dbReference type="Proteomes" id="UP000095283"/>
    </source>
</evidence>
<dbReference type="AlphaFoldDB" id="A0A1I7WWJ0"/>
<accession>A0A1I7WWJ0</accession>
<name>A0A1I7WWJ0_HETBA</name>
<reference evidence="3" key="1">
    <citation type="submission" date="2016-11" db="UniProtKB">
        <authorList>
            <consortium name="WormBaseParasite"/>
        </authorList>
    </citation>
    <scope>IDENTIFICATION</scope>
</reference>
<sequence>MDEFDNNFEKLSSSEKMVTTSGDRDGPVHKDYVPASKPILLAATHVDDSVVLLKYEVFLLKPVVITEQMIFKDLLVVDTIHFSGNKS</sequence>
<proteinExistence type="predicted"/>
<feature type="region of interest" description="Disordered" evidence="1">
    <location>
        <begin position="1"/>
        <end position="28"/>
    </location>
</feature>
<feature type="compositionally biased region" description="Polar residues" evidence="1">
    <location>
        <begin position="9"/>
        <end position="21"/>
    </location>
</feature>
<protein>
    <submittedName>
        <fullName evidence="3">Uncharacterized protein</fullName>
    </submittedName>
</protein>
<evidence type="ECO:0000256" key="1">
    <source>
        <dbReference type="SAM" id="MobiDB-lite"/>
    </source>
</evidence>
<keyword evidence="2" id="KW-1185">Reference proteome</keyword>
<evidence type="ECO:0000313" key="3">
    <source>
        <dbReference type="WBParaSite" id="Hba_09576"/>
    </source>
</evidence>
<dbReference type="WBParaSite" id="Hba_09576">
    <property type="protein sequence ID" value="Hba_09576"/>
    <property type="gene ID" value="Hba_09576"/>
</dbReference>
<dbReference type="Proteomes" id="UP000095283">
    <property type="component" value="Unplaced"/>
</dbReference>
<organism evidence="2 3">
    <name type="scientific">Heterorhabditis bacteriophora</name>
    <name type="common">Entomopathogenic nematode worm</name>
    <dbReference type="NCBI Taxonomy" id="37862"/>
    <lineage>
        <taxon>Eukaryota</taxon>
        <taxon>Metazoa</taxon>
        <taxon>Ecdysozoa</taxon>
        <taxon>Nematoda</taxon>
        <taxon>Chromadorea</taxon>
        <taxon>Rhabditida</taxon>
        <taxon>Rhabditina</taxon>
        <taxon>Rhabditomorpha</taxon>
        <taxon>Strongyloidea</taxon>
        <taxon>Heterorhabditidae</taxon>
        <taxon>Heterorhabditis</taxon>
    </lineage>
</organism>